<dbReference type="RefSeq" id="WP_066760912.1">
    <property type="nucleotide sequence ID" value="NZ_BMIO01000005.1"/>
</dbReference>
<evidence type="ECO:0000313" key="3">
    <source>
        <dbReference type="EMBL" id="GGD44272.1"/>
    </source>
</evidence>
<feature type="signal peptide" evidence="2">
    <location>
        <begin position="1"/>
        <end position="18"/>
    </location>
</feature>
<name>A0A916YH39_9SPHN</name>
<evidence type="ECO:0000256" key="1">
    <source>
        <dbReference type="SAM" id="MobiDB-lite"/>
    </source>
</evidence>
<keyword evidence="4" id="KW-1185">Reference proteome</keyword>
<dbReference type="AlphaFoldDB" id="A0A916YH39"/>
<reference evidence="3 4" key="1">
    <citation type="journal article" date="2014" name="Int. J. Syst. Evol. Microbiol.">
        <title>Complete genome sequence of Corynebacterium casei LMG S-19264T (=DSM 44701T), isolated from a smear-ripened cheese.</title>
        <authorList>
            <consortium name="US DOE Joint Genome Institute (JGI-PGF)"/>
            <person name="Walter F."/>
            <person name="Albersmeier A."/>
            <person name="Kalinowski J."/>
            <person name="Ruckert C."/>
        </authorList>
    </citation>
    <scope>NUCLEOTIDE SEQUENCE [LARGE SCALE GENOMIC DNA]</scope>
    <source>
        <strain evidence="3 4">CGMCC 1.15358</strain>
    </source>
</reference>
<accession>A0A916YH39</accession>
<protein>
    <submittedName>
        <fullName evidence="3">Uncharacterized protein</fullName>
    </submittedName>
</protein>
<evidence type="ECO:0000313" key="4">
    <source>
        <dbReference type="Proteomes" id="UP000598997"/>
    </source>
</evidence>
<dbReference type="OrthoDB" id="7410936at2"/>
<sequence length="110" mass="11893">MRYALIPIFALLAIPAAAQEEPMHDHEAPRDCVLPQQIAPSFNNTPAAMEQSRIAANTVRNAHRARGGALPPICGSEHDPRSLEVVEQEDMLVSEEPMAPDAPEADSAET</sequence>
<dbReference type="Proteomes" id="UP000598997">
    <property type="component" value="Unassembled WGS sequence"/>
</dbReference>
<dbReference type="EMBL" id="BMIO01000005">
    <property type="protein sequence ID" value="GGD44272.1"/>
    <property type="molecule type" value="Genomic_DNA"/>
</dbReference>
<proteinExistence type="predicted"/>
<keyword evidence="2" id="KW-0732">Signal</keyword>
<evidence type="ECO:0000256" key="2">
    <source>
        <dbReference type="SAM" id="SignalP"/>
    </source>
</evidence>
<feature type="chain" id="PRO_5036757476" evidence="2">
    <location>
        <begin position="19"/>
        <end position="110"/>
    </location>
</feature>
<organism evidence="3 4">
    <name type="scientific">Croceicoccus pelagius</name>
    <dbReference type="NCBI Taxonomy" id="1703341"/>
    <lineage>
        <taxon>Bacteria</taxon>
        <taxon>Pseudomonadati</taxon>
        <taxon>Pseudomonadota</taxon>
        <taxon>Alphaproteobacteria</taxon>
        <taxon>Sphingomonadales</taxon>
        <taxon>Erythrobacteraceae</taxon>
        <taxon>Croceicoccus</taxon>
    </lineage>
</organism>
<comment type="caution">
    <text evidence="3">The sequence shown here is derived from an EMBL/GenBank/DDBJ whole genome shotgun (WGS) entry which is preliminary data.</text>
</comment>
<feature type="region of interest" description="Disordered" evidence="1">
    <location>
        <begin position="87"/>
        <end position="110"/>
    </location>
</feature>
<gene>
    <name evidence="3" type="ORF">GCM10010989_18030</name>
</gene>